<evidence type="ECO:0000256" key="7">
    <source>
        <dbReference type="ARBA" id="ARBA00023136"/>
    </source>
</evidence>
<keyword evidence="12" id="KW-1185">Reference proteome</keyword>
<dbReference type="RefSeq" id="WP_113606621.1">
    <property type="nucleotide sequence ID" value="NZ_CM125969.1"/>
</dbReference>
<comment type="caution">
    <text evidence="11">The sequence shown here is derived from an EMBL/GenBank/DDBJ whole genome shotgun (WGS) entry which is preliminary data.</text>
</comment>
<dbReference type="EMBL" id="POAF01000002">
    <property type="protein sequence ID" value="RBM02616.1"/>
    <property type="molecule type" value="Genomic_DNA"/>
</dbReference>
<evidence type="ECO:0000313" key="11">
    <source>
        <dbReference type="EMBL" id="RBM02616.1"/>
    </source>
</evidence>
<feature type="domain" description="Na+/H+ antiporter NhaC-like C-terminal" evidence="10">
    <location>
        <begin position="17"/>
        <end position="224"/>
    </location>
</feature>
<feature type="transmembrane region" description="Helical" evidence="9">
    <location>
        <begin position="402"/>
        <end position="421"/>
    </location>
</feature>
<evidence type="ECO:0000256" key="9">
    <source>
        <dbReference type="SAM" id="Phobius"/>
    </source>
</evidence>
<feature type="transmembrane region" description="Helical" evidence="9">
    <location>
        <begin position="208"/>
        <end position="228"/>
    </location>
</feature>
<feature type="transmembrane region" description="Helical" evidence="9">
    <location>
        <begin position="69"/>
        <end position="90"/>
    </location>
</feature>
<feature type="transmembrane region" description="Helical" evidence="9">
    <location>
        <begin position="306"/>
        <end position="327"/>
    </location>
</feature>
<evidence type="ECO:0000256" key="5">
    <source>
        <dbReference type="ARBA" id="ARBA00022692"/>
    </source>
</evidence>
<proteinExistence type="inferred from homology"/>
<dbReference type="PANTHER" id="PTHR33451">
    <property type="entry name" value="MALATE-2H(+)/NA(+)-LACTATE ANTIPORTER"/>
    <property type="match status" value="1"/>
</dbReference>
<feature type="transmembrane region" description="Helical" evidence="9">
    <location>
        <begin position="102"/>
        <end position="125"/>
    </location>
</feature>
<comment type="similarity">
    <text evidence="8">Belongs to the NhaC Na(+)/H(+) (TC 2.A.35) antiporter family.</text>
</comment>
<keyword evidence="3" id="KW-0050">Antiport</keyword>
<keyword evidence="4" id="KW-1003">Cell membrane</keyword>
<dbReference type="GO" id="GO:0005886">
    <property type="term" value="C:plasma membrane"/>
    <property type="evidence" value="ECO:0007669"/>
    <property type="project" value="UniProtKB-SubCell"/>
</dbReference>
<evidence type="ECO:0000256" key="3">
    <source>
        <dbReference type="ARBA" id="ARBA00022449"/>
    </source>
</evidence>
<feature type="transmembrane region" description="Helical" evidence="9">
    <location>
        <begin position="240"/>
        <end position="260"/>
    </location>
</feature>
<protein>
    <submittedName>
        <fullName evidence="11">Sodium:proton antiporter</fullName>
    </submittedName>
</protein>
<keyword evidence="2" id="KW-0813">Transport</keyword>
<gene>
    <name evidence="11" type="ORF">C1H84_04035</name>
</gene>
<evidence type="ECO:0000256" key="1">
    <source>
        <dbReference type="ARBA" id="ARBA00004651"/>
    </source>
</evidence>
<dbReference type="Proteomes" id="UP000252167">
    <property type="component" value="Unassembled WGS sequence"/>
</dbReference>
<comment type="subcellular location">
    <subcellularLocation>
        <location evidence="1">Cell membrane</location>
        <topology evidence="1">Multi-pass membrane protein</topology>
    </subcellularLocation>
</comment>
<reference evidence="11 12" key="1">
    <citation type="submission" date="2018-01" db="EMBL/GenBank/DDBJ databases">
        <title>Glutamicibacter soli strain NHPC-3 Whole genome sequence and assembly.</title>
        <authorList>
            <person name="Choudhury P."/>
            <person name="Gupta D."/>
            <person name="Sengupta K."/>
            <person name="Jawed A."/>
            <person name="Sultana N."/>
            <person name="Saha P."/>
        </authorList>
    </citation>
    <scope>NUCLEOTIDE SEQUENCE [LARGE SCALE GENOMIC DNA]</scope>
    <source>
        <strain evidence="11 12">NHPC-3</strain>
    </source>
</reference>
<keyword evidence="6 9" id="KW-1133">Transmembrane helix</keyword>
<sequence>MNTNKPLQFRVGTFGAFIAPIIFIAGAVVYFVVFKAFDTTALTTAGIVGIIVAGVFAKEYTRFWDSVIAGLANTIAMTVVMILFVVGPLSSLLESTGVSEGFVWLAAELNVTGGLFIAIVFLACCAMSMATGTSLGTLFTAFPIFYPAGASVGADALLLAGAIFSGAMFGDSLAPISDTTIVSASTQRYRRRKGSAEVAGVVGTRAKYALTAAGISAILFLVLGNIAAPPAAGGSVDASGYSPLGLVMLLPVVALIVVAFWKRNLYLAITVGVVSGTVVALIAGLITPKDIMFVADGAPTGFLFDGVNGMLPLIGLSIAVFGMIGIVREAGIFEIIINALSRRPWTQSPRGAETAIAVGQTITTTMFAGVVGPSIVPFSAIADEIGARAKLHPYRRANVMEAFAAGIACIVPSFSAFLFIINQLTTGVEGMPVISPITVAFVSFYPILFSAVMIFSIITGWGRRFESADGAPVKRFEDIVPEAPNELADSTETELAPAPRG</sequence>
<evidence type="ECO:0000256" key="6">
    <source>
        <dbReference type="ARBA" id="ARBA00022989"/>
    </source>
</evidence>
<dbReference type="InterPro" id="IPR052180">
    <property type="entry name" value="NhaC_Na-H+_Antiporter"/>
</dbReference>
<accession>A0A365YIV2</accession>
<dbReference type="InterPro" id="IPR018461">
    <property type="entry name" value="Na/H_Antiport_NhaC-like_C"/>
</dbReference>
<dbReference type="Pfam" id="PF03553">
    <property type="entry name" value="Na_H_antiporter"/>
    <property type="match status" value="1"/>
</dbReference>
<feature type="transmembrane region" description="Helical" evidence="9">
    <location>
        <begin position="265"/>
        <end position="286"/>
    </location>
</feature>
<organism evidence="11 12">
    <name type="scientific">Glutamicibacter soli</name>
    <dbReference type="NCBI Taxonomy" id="453836"/>
    <lineage>
        <taxon>Bacteria</taxon>
        <taxon>Bacillati</taxon>
        <taxon>Actinomycetota</taxon>
        <taxon>Actinomycetes</taxon>
        <taxon>Micrococcales</taxon>
        <taxon>Micrococcaceae</taxon>
        <taxon>Glutamicibacter</taxon>
    </lineage>
</organism>
<keyword evidence="5 9" id="KW-0812">Transmembrane</keyword>
<feature type="transmembrane region" description="Helical" evidence="9">
    <location>
        <begin position="433"/>
        <end position="458"/>
    </location>
</feature>
<name>A0A365YIV2_9MICC</name>
<evidence type="ECO:0000259" key="10">
    <source>
        <dbReference type="Pfam" id="PF03553"/>
    </source>
</evidence>
<evidence type="ECO:0000256" key="2">
    <source>
        <dbReference type="ARBA" id="ARBA00022448"/>
    </source>
</evidence>
<evidence type="ECO:0000313" key="12">
    <source>
        <dbReference type="Proteomes" id="UP000252167"/>
    </source>
</evidence>
<dbReference type="PANTHER" id="PTHR33451:SF5">
    <property type="entry name" value="NA+_H+ ANTIPORTER"/>
    <property type="match status" value="1"/>
</dbReference>
<feature type="transmembrane region" description="Helical" evidence="9">
    <location>
        <begin position="39"/>
        <end position="57"/>
    </location>
</feature>
<dbReference type="AlphaFoldDB" id="A0A365YIV2"/>
<feature type="transmembrane region" description="Helical" evidence="9">
    <location>
        <begin position="12"/>
        <end position="33"/>
    </location>
</feature>
<dbReference type="GO" id="GO:0015297">
    <property type="term" value="F:antiporter activity"/>
    <property type="evidence" value="ECO:0007669"/>
    <property type="project" value="UniProtKB-KW"/>
</dbReference>
<evidence type="ECO:0000256" key="8">
    <source>
        <dbReference type="ARBA" id="ARBA00038435"/>
    </source>
</evidence>
<evidence type="ECO:0000256" key="4">
    <source>
        <dbReference type="ARBA" id="ARBA00022475"/>
    </source>
</evidence>
<keyword evidence="7 9" id="KW-0472">Membrane</keyword>